<feature type="non-terminal residue" evidence="4">
    <location>
        <position position="1"/>
    </location>
</feature>
<organism evidence="4">
    <name type="scientific">marine metagenome</name>
    <dbReference type="NCBI Taxonomy" id="408172"/>
    <lineage>
        <taxon>unclassified sequences</taxon>
        <taxon>metagenomes</taxon>
        <taxon>ecological metagenomes</taxon>
    </lineage>
</organism>
<dbReference type="SMART" id="SM00228">
    <property type="entry name" value="PDZ"/>
    <property type="match status" value="2"/>
</dbReference>
<keyword evidence="1" id="KW-0645">Protease</keyword>
<proteinExistence type="predicted"/>
<dbReference type="InterPro" id="IPR001478">
    <property type="entry name" value="PDZ"/>
</dbReference>
<dbReference type="EMBL" id="UINC01146992">
    <property type="protein sequence ID" value="SVD38049.1"/>
    <property type="molecule type" value="Genomic_DNA"/>
</dbReference>
<dbReference type="InterPro" id="IPR036034">
    <property type="entry name" value="PDZ_sf"/>
</dbReference>
<feature type="domain" description="PDZ" evidence="3">
    <location>
        <begin position="108"/>
        <end position="203"/>
    </location>
</feature>
<dbReference type="Pfam" id="PF00595">
    <property type="entry name" value="PDZ"/>
    <property type="match status" value="1"/>
</dbReference>
<evidence type="ECO:0000256" key="1">
    <source>
        <dbReference type="ARBA" id="ARBA00022670"/>
    </source>
</evidence>
<dbReference type="Gene3D" id="2.30.42.10">
    <property type="match status" value="2"/>
</dbReference>
<sequence>GRVRRAWLGVAMRPIDAISAEAYGLPTVTGVELTLITDGGPAEGQGLRLYDVLVEVDEQPIGRVGQLQQTIAMRRPGDRIAVKVYRDGKPMTVEIRLGEAPLQREPTVVAAAPEPEEQMDDKLGLRIEDMTGQTAAEFGYERIGGPVITDIQINGPAARRGLTPGWKVLEINRQPVENLSDVRAVMSGVDPGDIVTLHLGAPNEARQIVHVRVPN</sequence>
<dbReference type="PANTHER" id="PTHR43343:SF3">
    <property type="entry name" value="PROTEASE DO-LIKE 8, CHLOROPLASTIC"/>
    <property type="match status" value="1"/>
</dbReference>
<reference evidence="4" key="1">
    <citation type="submission" date="2018-05" db="EMBL/GenBank/DDBJ databases">
        <authorList>
            <person name="Lanie J.A."/>
            <person name="Ng W.-L."/>
            <person name="Kazmierczak K.M."/>
            <person name="Andrzejewski T.M."/>
            <person name="Davidsen T.M."/>
            <person name="Wayne K.J."/>
            <person name="Tettelin H."/>
            <person name="Glass J.I."/>
            <person name="Rusch D."/>
            <person name="Podicherti R."/>
            <person name="Tsui H.-C.T."/>
            <person name="Winkler M.E."/>
        </authorList>
    </citation>
    <scope>NUCLEOTIDE SEQUENCE</scope>
</reference>
<evidence type="ECO:0000259" key="3">
    <source>
        <dbReference type="PROSITE" id="PS50106"/>
    </source>
</evidence>
<evidence type="ECO:0000256" key="2">
    <source>
        <dbReference type="ARBA" id="ARBA00022801"/>
    </source>
</evidence>
<name>A0A382UUX8_9ZZZZ</name>
<dbReference type="PANTHER" id="PTHR43343">
    <property type="entry name" value="PEPTIDASE S12"/>
    <property type="match status" value="1"/>
</dbReference>
<gene>
    <name evidence="4" type="ORF">METZ01_LOCUS390903</name>
</gene>
<dbReference type="GO" id="GO:0008233">
    <property type="term" value="F:peptidase activity"/>
    <property type="evidence" value="ECO:0007669"/>
    <property type="project" value="UniProtKB-KW"/>
</dbReference>
<feature type="domain" description="PDZ" evidence="3">
    <location>
        <begin position="1"/>
        <end position="88"/>
    </location>
</feature>
<protein>
    <recommendedName>
        <fullName evidence="3">PDZ domain-containing protein</fullName>
    </recommendedName>
</protein>
<dbReference type="Pfam" id="PF13180">
    <property type="entry name" value="PDZ_2"/>
    <property type="match status" value="1"/>
</dbReference>
<dbReference type="PROSITE" id="PS50106">
    <property type="entry name" value="PDZ"/>
    <property type="match status" value="2"/>
</dbReference>
<keyword evidence="2" id="KW-0378">Hydrolase</keyword>
<dbReference type="GO" id="GO:0006508">
    <property type="term" value="P:proteolysis"/>
    <property type="evidence" value="ECO:0007669"/>
    <property type="project" value="UniProtKB-KW"/>
</dbReference>
<evidence type="ECO:0000313" key="4">
    <source>
        <dbReference type="EMBL" id="SVD38049.1"/>
    </source>
</evidence>
<accession>A0A382UUX8</accession>
<dbReference type="SUPFAM" id="SSF50156">
    <property type="entry name" value="PDZ domain-like"/>
    <property type="match status" value="2"/>
</dbReference>
<dbReference type="AlphaFoldDB" id="A0A382UUX8"/>
<dbReference type="InterPro" id="IPR051201">
    <property type="entry name" value="Chloro_Bact_Ser_Proteases"/>
</dbReference>